<dbReference type="eggNOG" id="ENOG5031C1P">
    <property type="taxonomic scope" value="Bacteria"/>
</dbReference>
<dbReference type="HOGENOM" id="CLU_2370934_0_0_5"/>
<dbReference type="STRING" id="316056.RPC_0309"/>
<dbReference type="AlphaFoldDB" id="Q21CK2"/>
<protein>
    <submittedName>
        <fullName evidence="1">Uncharacterized protein</fullName>
    </submittedName>
</protein>
<gene>
    <name evidence="1" type="ordered locus">RPC_0309</name>
</gene>
<proteinExistence type="predicted"/>
<reference evidence="1" key="1">
    <citation type="submission" date="2006-03" db="EMBL/GenBank/DDBJ databases">
        <title>Complete sequence of Rhodopseudomonas palustris BisB18.</title>
        <authorList>
            <consortium name="US DOE Joint Genome Institute"/>
            <person name="Copeland A."/>
            <person name="Lucas S."/>
            <person name="Lapidus A."/>
            <person name="Barry K."/>
            <person name="Detter J.C."/>
            <person name="Glavina del Rio T."/>
            <person name="Hammon N."/>
            <person name="Israni S."/>
            <person name="Dalin E."/>
            <person name="Tice H."/>
            <person name="Pitluck S."/>
            <person name="Chain P."/>
            <person name="Malfatti S."/>
            <person name="Shin M."/>
            <person name="Vergez L."/>
            <person name="Schmutz J."/>
            <person name="Larimer F."/>
            <person name="Land M."/>
            <person name="Hauser L."/>
            <person name="Pelletier D.A."/>
            <person name="Kyrpides N."/>
            <person name="Anderson I."/>
            <person name="Oda Y."/>
            <person name="Harwood C.S."/>
            <person name="Richardson P."/>
        </authorList>
    </citation>
    <scope>NUCLEOTIDE SEQUENCE [LARGE SCALE GENOMIC DNA]</scope>
    <source>
        <strain evidence="1">BisB18</strain>
    </source>
</reference>
<dbReference type="OrthoDB" id="8265681at2"/>
<dbReference type="KEGG" id="rpc:RPC_0309"/>
<dbReference type="RefSeq" id="WP_011470792.1">
    <property type="nucleotide sequence ID" value="NC_007925.1"/>
</dbReference>
<organism evidence="1">
    <name type="scientific">Rhodopseudomonas palustris (strain BisB18)</name>
    <dbReference type="NCBI Taxonomy" id="316056"/>
    <lineage>
        <taxon>Bacteria</taxon>
        <taxon>Pseudomonadati</taxon>
        <taxon>Pseudomonadota</taxon>
        <taxon>Alphaproteobacteria</taxon>
        <taxon>Hyphomicrobiales</taxon>
        <taxon>Nitrobacteraceae</taxon>
        <taxon>Rhodopseudomonas</taxon>
    </lineage>
</organism>
<sequence length="95" mass="10497">METRLLVFDDGNGDDLDLRAFVDGLDDNAEMIELEAHVCFVRSGLSVSELSNRFIAVAGSRVFFISDIASSKFEGRMPGVYWDFIKNKSLASAAE</sequence>
<name>Q21CK2_RHOPB</name>
<evidence type="ECO:0000313" key="1">
    <source>
        <dbReference type="EMBL" id="ABD85884.1"/>
    </source>
</evidence>
<accession>Q21CK2</accession>
<dbReference type="EMBL" id="CP000301">
    <property type="protein sequence ID" value="ABD85884.1"/>
    <property type="molecule type" value="Genomic_DNA"/>
</dbReference>